<dbReference type="InterPro" id="IPR011024">
    <property type="entry name" value="G_crystallin-like"/>
</dbReference>
<dbReference type="SUPFAM" id="SSF49695">
    <property type="entry name" value="gamma-Crystallin-like"/>
    <property type="match status" value="1"/>
</dbReference>
<evidence type="ECO:0000313" key="2">
    <source>
        <dbReference type="Proteomes" id="UP000190037"/>
    </source>
</evidence>
<dbReference type="RefSeq" id="WP_078982819.1">
    <property type="nucleotide sequence ID" value="NZ_MWQN01000006.1"/>
</dbReference>
<dbReference type="Gene3D" id="2.60.20.10">
    <property type="entry name" value="Crystallins"/>
    <property type="match status" value="1"/>
</dbReference>
<evidence type="ECO:0008006" key="3">
    <source>
        <dbReference type="Google" id="ProtNLM"/>
    </source>
</evidence>
<dbReference type="OrthoDB" id="315328at2"/>
<organism evidence="1 2">
    <name type="scientific">Embleya scabrispora</name>
    <dbReference type="NCBI Taxonomy" id="159449"/>
    <lineage>
        <taxon>Bacteria</taxon>
        <taxon>Bacillati</taxon>
        <taxon>Actinomycetota</taxon>
        <taxon>Actinomycetes</taxon>
        <taxon>Kitasatosporales</taxon>
        <taxon>Streptomycetaceae</taxon>
        <taxon>Embleya</taxon>
    </lineage>
</organism>
<dbReference type="AlphaFoldDB" id="A0A1T3NIX6"/>
<evidence type="ECO:0000313" key="1">
    <source>
        <dbReference type="EMBL" id="OPC76541.1"/>
    </source>
</evidence>
<comment type="caution">
    <text evidence="1">The sequence shown here is derived from an EMBL/GenBank/DDBJ whole genome shotgun (WGS) entry which is preliminary data.</text>
</comment>
<dbReference type="EMBL" id="MWQN01000006">
    <property type="protein sequence ID" value="OPC76541.1"/>
    <property type="molecule type" value="Genomic_DNA"/>
</dbReference>
<protein>
    <recommendedName>
        <fullName evidence="3">Beta/gamma crystallin 'Greek key' domain-containing protein</fullName>
    </recommendedName>
</protein>
<name>A0A1T3NIX6_9ACTN</name>
<reference evidence="1 2" key="1">
    <citation type="submission" date="2017-03" db="EMBL/GenBank/DDBJ databases">
        <title>Draft genome sequence of Streptomyces scabrisporus NF3, endophyte isolated from Amphipterygium adstringens.</title>
        <authorList>
            <person name="Vazquez M."/>
            <person name="Ceapa C.D."/>
            <person name="Rodriguez Luna D."/>
            <person name="Sanchez Esquivel S."/>
        </authorList>
    </citation>
    <scope>NUCLEOTIDE SEQUENCE [LARGE SCALE GENOMIC DNA]</scope>
    <source>
        <strain evidence="1 2">NF3</strain>
    </source>
</reference>
<accession>A0A1T3NIX6</accession>
<dbReference type="Proteomes" id="UP000190037">
    <property type="component" value="Unassembled WGS sequence"/>
</dbReference>
<proteinExistence type="predicted"/>
<keyword evidence="2" id="KW-1185">Reference proteome</keyword>
<sequence length="146" mass="15963">MATDHVIVHGERGCKGKKQILEPGAYDTSALDDDDFISSVTIPKGWTVTLYEDAKFAGRSRTLTEAGDVGDDFDNITSSLTVSSPDKETIVKVGDSHKDGKGSPITIEQNDIDVDAKTLLKLTQKFPPRYEQVMVLSFTMTPDLPE</sequence>
<gene>
    <name evidence="1" type="ORF">B4N89_46890</name>
</gene>